<dbReference type="AlphaFoldDB" id="A0A7M2X3T5"/>
<name>A0A7M2X3T5_9BACT</name>
<evidence type="ECO:0000313" key="1">
    <source>
        <dbReference type="EMBL" id="QOV92102.1"/>
    </source>
</evidence>
<dbReference type="Proteomes" id="UP000593765">
    <property type="component" value="Chromosome"/>
</dbReference>
<evidence type="ECO:0000313" key="2">
    <source>
        <dbReference type="Proteomes" id="UP000593765"/>
    </source>
</evidence>
<accession>A0A7M2X3T5</accession>
<sequence length="73" mass="7888">MTNNSQDNTAAAASKTPSHIAYQVRDGKDKGFFTRIGAVWPHADGNGFNVLLDCVPLDGRITLRIASDKKDAQ</sequence>
<gene>
    <name evidence="1" type="ORF">IPV69_12405</name>
</gene>
<dbReference type="EMBL" id="CP063458">
    <property type="protein sequence ID" value="QOV92102.1"/>
    <property type="molecule type" value="Genomic_DNA"/>
</dbReference>
<reference evidence="1 2" key="1">
    <citation type="submission" date="2020-10" db="EMBL/GenBank/DDBJ databases">
        <title>Wide distribution of Phycisphaera-like planctomycetes from WD2101 soil group in peatlands and genome analysis of the first cultivated representative.</title>
        <authorList>
            <person name="Dedysh S.N."/>
            <person name="Beletsky A.V."/>
            <person name="Ivanova A."/>
            <person name="Kulichevskaya I.S."/>
            <person name="Suzina N.E."/>
            <person name="Philippov D.A."/>
            <person name="Rakitin A.L."/>
            <person name="Mardanov A.V."/>
            <person name="Ravin N.V."/>
        </authorList>
    </citation>
    <scope>NUCLEOTIDE SEQUENCE [LARGE SCALE GENOMIC DNA]</scope>
    <source>
        <strain evidence="1 2">M1803</strain>
    </source>
</reference>
<proteinExistence type="predicted"/>
<protein>
    <submittedName>
        <fullName evidence="1">Uncharacterized protein</fullName>
    </submittedName>
</protein>
<keyword evidence="2" id="KW-1185">Reference proteome</keyword>
<organism evidence="1 2">
    <name type="scientific">Humisphaera borealis</name>
    <dbReference type="NCBI Taxonomy" id="2807512"/>
    <lineage>
        <taxon>Bacteria</taxon>
        <taxon>Pseudomonadati</taxon>
        <taxon>Planctomycetota</taxon>
        <taxon>Phycisphaerae</taxon>
        <taxon>Tepidisphaerales</taxon>
        <taxon>Tepidisphaeraceae</taxon>
        <taxon>Humisphaera</taxon>
    </lineage>
</organism>
<dbReference type="KEGG" id="hbs:IPV69_12405"/>
<dbReference type="RefSeq" id="WP_206295432.1">
    <property type="nucleotide sequence ID" value="NZ_CP063458.1"/>
</dbReference>